<proteinExistence type="predicted"/>
<protein>
    <submittedName>
        <fullName evidence="2">Uncharacterized protein</fullName>
    </submittedName>
</protein>
<accession>E3ZNT3</accession>
<comment type="caution">
    <text evidence="2">The sequence shown here is derived from an EMBL/GenBank/DDBJ whole genome shotgun (WGS) entry which is preliminary data.</text>
</comment>
<evidence type="ECO:0000313" key="2">
    <source>
        <dbReference type="EMBL" id="EFS00721.1"/>
    </source>
</evidence>
<reference evidence="2" key="1">
    <citation type="journal article" date="2010" name="Microbiol. Resour. Announc.">
        <title>Comparative genomics of the bacterial genus Listeria: Genome evolution is characterized by limited gene acquisition and limited gene loss.</title>
        <authorList>
            <person name="den Bakker H.C."/>
            <person name="Cummings C.A."/>
            <person name="Ferreira V."/>
            <person name="Vatta P."/>
            <person name="Orsi R.H."/>
            <person name="Degoricija L."/>
            <person name="Barker M."/>
            <person name="Petrauskene O."/>
            <person name="Furtado M.R."/>
            <person name="Wiedmann M."/>
        </authorList>
    </citation>
    <scope>NUCLEOTIDE SEQUENCE [LARGE SCALE GENOMIC DNA]</scope>
    <source>
        <strain evidence="2">FSL N1-067</strain>
    </source>
</reference>
<dbReference type="EMBL" id="ADXJ01000476">
    <property type="protein sequence ID" value="EFS00721.1"/>
    <property type="molecule type" value="Genomic_DNA"/>
</dbReference>
<dbReference type="HOGENOM" id="CLU_3001114_0_0_9"/>
<name>E3ZNT3_LISSE</name>
<feature type="region of interest" description="Disordered" evidence="1">
    <location>
        <begin position="36"/>
        <end position="57"/>
    </location>
</feature>
<sequence>MANLFEKMKQWNKEVSDKIEKREEKRRNSVSYYMDKTKQEMKDAERMVEKQRELKSL</sequence>
<gene>
    <name evidence="2" type="ORF">NT03LS_1112</name>
</gene>
<evidence type="ECO:0000256" key="1">
    <source>
        <dbReference type="SAM" id="MobiDB-lite"/>
    </source>
</evidence>
<dbReference type="AlphaFoldDB" id="E3ZNT3"/>
<organism evidence="2">
    <name type="scientific">Listeria seeligeri FSL N1-067</name>
    <dbReference type="NCBI Taxonomy" id="702453"/>
    <lineage>
        <taxon>Bacteria</taxon>
        <taxon>Bacillati</taxon>
        <taxon>Bacillota</taxon>
        <taxon>Bacilli</taxon>
        <taxon>Bacillales</taxon>
        <taxon>Listeriaceae</taxon>
        <taxon>Listeria</taxon>
    </lineage>
</organism>
<feature type="non-terminal residue" evidence="2">
    <location>
        <position position="57"/>
    </location>
</feature>
<dbReference type="Proteomes" id="UP000004302">
    <property type="component" value="Chromosome"/>
</dbReference>